<evidence type="ECO:0000313" key="1">
    <source>
        <dbReference type="EMBL" id="JAH94255.1"/>
    </source>
</evidence>
<dbReference type="EMBL" id="GBXM01014322">
    <property type="protein sequence ID" value="JAH94255.1"/>
    <property type="molecule type" value="Transcribed_RNA"/>
</dbReference>
<name>A0A0E9WXG5_ANGAN</name>
<sequence>MPQVINITNLLKTCQHTQNIKLFSISYNAICNFIYSIKNTLQCTSVNYSKF</sequence>
<accession>A0A0E9WXG5</accession>
<reference evidence="1" key="1">
    <citation type="submission" date="2014-11" db="EMBL/GenBank/DDBJ databases">
        <authorList>
            <person name="Amaro Gonzalez C."/>
        </authorList>
    </citation>
    <scope>NUCLEOTIDE SEQUENCE</scope>
</reference>
<protein>
    <submittedName>
        <fullName evidence="1">Uncharacterized protein</fullName>
    </submittedName>
</protein>
<reference evidence="1" key="2">
    <citation type="journal article" date="2015" name="Fish Shellfish Immunol.">
        <title>Early steps in the European eel (Anguilla anguilla)-Vibrio vulnificus interaction in the gills: Role of the RtxA13 toxin.</title>
        <authorList>
            <person name="Callol A."/>
            <person name="Pajuelo D."/>
            <person name="Ebbesson L."/>
            <person name="Teles M."/>
            <person name="MacKenzie S."/>
            <person name="Amaro C."/>
        </authorList>
    </citation>
    <scope>NUCLEOTIDE SEQUENCE</scope>
</reference>
<organism evidence="1">
    <name type="scientific">Anguilla anguilla</name>
    <name type="common">European freshwater eel</name>
    <name type="synonym">Muraena anguilla</name>
    <dbReference type="NCBI Taxonomy" id="7936"/>
    <lineage>
        <taxon>Eukaryota</taxon>
        <taxon>Metazoa</taxon>
        <taxon>Chordata</taxon>
        <taxon>Craniata</taxon>
        <taxon>Vertebrata</taxon>
        <taxon>Euteleostomi</taxon>
        <taxon>Actinopterygii</taxon>
        <taxon>Neopterygii</taxon>
        <taxon>Teleostei</taxon>
        <taxon>Anguilliformes</taxon>
        <taxon>Anguillidae</taxon>
        <taxon>Anguilla</taxon>
    </lineage>
</organism>
<proteinExistence type="predicted"/>
<dbReference type="AlphaFoldDB" id="A0A0E9WXG5"/>